<keyword evidence="3 5" id="KW-0067">ATP-binding</keyword>
<dbReference type="AlphaFoldDB" id="A0A506XYY4"/>
<dbReference type="GO" id="GO:0004357">
    <property type="term" value="F:glutamate-cysteine ligase activity"/>
    <property type="evidence" value="ECO:0007669"/>
    <property type="project" value="UniProtKB-EC"/>
</dbReference>
<dbReference type="EC" id="6.3.2.2" evidence="5"/>
<evidence type="ECO:0000313" key="7">
    <source>
        <dbReference type="Proteomes" id="UP000316252"/>
    </source>
</evidence>
<dbReference type="PANTHER" id="PTHR36510:SF1">
    <property type="entry name" value="GLUTAMATE--CYSTEINE LIGASE 2-RELATED"/>
    <property type="match status" value="1"/>
</dbReference>
<comment type="similarity">
    <text evidence="5">Belongs to the glutamate--cysteine ligase type 2 family. YbdK subfamily.</text>
</comment>
<comment type="catalytic activity">
    <reaction evidence="4 5">
        <text>L-cysteine + L-glutamate + ATP = gamma-L-glutamyl-L-cysteine + ADP + phosphate + H(+)</text>
        <dbReference type="Rhea" id="RHEA:13285"/>
        <dbReference type="ChEBI" id="CHEBI:15378"/>
        <dbReference type="ChEBI" id="CHEBI:29985"/>
        <dbReference type="ChEBI" id="CHEBI:30616"/>
        <dbReference type="ChEBI" id="CHEBI:35235"/>
        <dbReference type="ChEBI" id="CHEBI:43474"/>
        <dbReference type="ChEBI" id="CHEBI:58173"/>
        <dbReference type="ChEBI" id="CHEBI:456216"/>
        <dbReference type="EC" id="6.3.2.2"/>
    </reaction>
</comment>
<evidence type="ECO:0000313" key="6">
    <source>
        <dbReference type="EMBL" id="TPW75426.1"/>
    </source>
</evidence>
<evidence type="ECO:0000256" key="2">
    <source>
        <dbReference type="ARBA" id="ARBA00022741"/>
    </source>
</evidence>
<evidence type="ECO:0000256" key="4">
    <source>
        <dbReference type="ARBA" id="ARBA00048819"/>
    </source>
</evidence>
<dbReference type="InterPro" id="IPR011793">
    <property type="entry name" value="YbdK"/>
</dbReference>
<dbReference type="OrthoDB" id="9769628at2"/>
<dbReference type="GO" id="GO:0005524">
    <property type="term" value="F:ATP binding"/>
    <property type="evidence" value="ECO:0007669"/>
    <property type="project" value="UniProtKB-KW"/>
</dbReference>
<dbReference type="HAMAP" id="MF_01609">
    <property type="entry name" value="Glu_cys_ligase_2"/>
    <property type="match status" value="1"/>
</dbReference>
<dbReference type="Pfam" id="PF04107">
    <property type="entry name" value="GCS2"/>
    <property type="match status" value="1"/>
</dbReference>
<reference evidence="6 7" key="1">
    <citation type="submission" date="2019-06" db="EMBL/GenBank/DDBJ databases">
        <authorList>
            <person name="Li F."/>
        </authorList>
    </citation>
    <scope>NUCLEOTIDE SEQUENCE [LARGE SCALE GENOMIC DNA]</scope>
    <source>
        <strain evidence="6 7">10F1D-1</strain>
    </source>
</reference>
<dbReference type="InterPro" id="IPR006336">
    <property type="entry name" value="GCS2"/>
</dbReference>
<evidence type="ECO:0000256" key="1">
    <source>
        <dbReference type="ARBA" id="ARBA00022598"/>
    </source>
</evidence>
<evidence type="ECO:0000256" key="3">
    <source>
        <dbReference type="ARBA" id="ARBA00022840"/>
    </source>
</evidence>
<comment type="caution">
    <text evidence="6">The sequence shown here is derived from an EMBL/GenBank/DDBJ whole genome shotgun (WGS) entry which is preliminary data.</text>
</comment>
<sequence>MALSFAGSPRSSVGIEWELQCVDSATGDLSPAAPQILADLASDDSAFPHATGEFLTNTVELVSAPHDRVADAVADLARESRAAADAARGHDVDLMCAGTHPFALWQHQEVTPDKERYQTLLDRTQYWGRQLLIWGVHMHVGIDRRERVLPILNSLLTYYPHFQALSASSPFWTGIDTGYASNRALMFQQLPTAGLPPQLGAWEEYERIVDDLTHVGVIDDHSELRWDLRPSPKWGTIEIRFCDGLSTLREVGALTALAQCLIEEAEQTLDAGGDLESMQPWFVRENKWRGARYGLDAIVIVDRAGNERLVTEHLAETIERLRPIAERLDCAGELADVQLILDRGASYQRQRRIAAAHDGDTRAVVAGLAAEFATGEPSTV</sequence>
<dbReference type="EMBL" id="VHQG01000002">
    <property type="protein sequence ID" value="TPW75426.1"/>
    <property type="molecule type" value="Genomic_DNA"/>
</dbReference>
<dbReference type="RefSeq" id="WP_141162786.1">
    <property type="nucleotide sequence ID" value="NZ_VHQG01000002.1"/>
</dbReference>
<protein>
    <recommendedName>
        <fullName evidence="5">Putative glutamate--cysteine ligase 2</fullName>
        <ecNumber evidence="5">6.3.2.2</ecNumber>
    </recommendedName>
    <alternativeName>
        <fullName evidence="5">Gamma-glutamylcysteine synthetase 2</fullName>
        <shortName evidence="5">GCS 2</shortName>
        <shortName evidence="5">Gamma-GCS 2</shortName>
    </alternativeName>
</protein>
<name>A0A506XYY4_9MICO</name>
<organism evidence="6 7">
    <name type="scientific">Schumannella soli</name>
    <dbReference type="NCBI Taxonomy" id="2590779"/>
    <lineage>
        <taxon>Bacteria</taxon>
        <taxon>Bacillati</taxon>
        <taxon>Actinomycetota</taxon>
        <taxon>Actinomycetes</taxon>
        <taxon>Micrococcales</taxon>
        <taxon>Microbacteriaceae</taxon>
        <taxon>Schumannella</taxon>
    </lineage>
</organism>
<keyword evidence="1 5" id="KW-0436">Ligase</keyword>
<dbReference type="GO" id="GO:0042398">
    <property type="term" value="P:modified amino acid biosynthetic process"/>
    <property type="evidence" value="ECO:0007669"/>
    <property type="project" value="InterPro"/>
</dbReference>
<dbReference type="Gene3D" id="3.30.590.20">
    <property type="match status" value="1"/>
</dbReference>
<dbReference type="NCBIfam" id="NF010043">
    <property type="entry name" value="PRK13517.1-3"/>
    <property type="match status" value="1"/>
</dbReference>
<dbReference type="NCBIfam" id="NF010044">
    <property type="entry name" value="PRK13517.1-4"/>
    <property type="match status" value="1"/>
</dbReference>
<dbReference type="InterPro" id="IPR050141">
    <property type="entry name" value="GCL_type2/YbdK_subfam"/>
</dbReference>
<gene>
    <name evidence="6" type="ORF">FJ657_05880</name>
</gene>
<dbReference type="SUPFAM" id="SSF55931">
    <property type="entry name" value="Glutamine synthetase/guanido kinase"/>
    <property type="match status" value="1"/>
</dbReference>
<dbReference type="PANTHER" id="PTHR36510">
    <property type="entry name" value="GLUTAMATE--CYSTEINE LIGASE 2-RELATED"/>
    <property type="match status" value="1"/>
</dbReference>
<dbReference type="InterPro" id="IPR014746">
    <property type="entry name" value="Gln_synth/guanido_kin_cat_dom"/>
</dbReference>
<keyword evidence="2 5" id="KW-0547">Nucleotide-binding</keyword>
<dbReference type="NCBIfam" id="TIGR02050">
    <property type="entry name" value="gshA_cyan_rel"/>
    <property type="match status" value="1"/>
</dbReference>
<accession>A0A506XYY4</accession>
<evidence type="ECO:0000256" key="5">
    <source>
        <dbReference type="HAMAP-Rule" id="MF_01609"/>
    </source>
</evidence>
<keyword evidence="7" id="KW-1185">Reference proteome</keyword>
<dbReference type="Proteomes" id="UP000316252">
    <property type="component" value="Unassembled WGS sequence"/>
</dbReference>
<dbReference type="NCBIfam" id="NF010042">
    <property type="entry name" value="PRK13517.1-2"/>
    <property type="match status" value="1"/>
</dbReference>
<proteinExistence type="inferred from homology"/>
<comment type="function">
    <text evidence="5">ATP-dependent carboxylate-amine ligase which exhibits weak glutamate--cysteine ligase activity.</text>
</comment>